<dbReference type="AlphaFoldDB" id="A0A1Y5IIS6"/>
<feature type="compositionally biased region" description="Low complexity" evidence="1">
    <location>
        <begin position="48"/>
        <end position="60"/>
    </location>
</feature>
<dbReference type="GO" id="GO:0005634">
    <property type="term" value="C:nucleus"/>
    <property type="evidence" value="ECO:0007669"/>
    <property type="project" value="TreeGrafter"/>
</dbReference>
<sequence>MLGLDAYGSSDDDDGTDTVAPRPTARATPSARKSASTKVASSLPPPTSSSSLFSKLPAASGTSTRRVVTIPAPALARALEDDSESDSEDERLPKRARAGGGRDGAGTSLAAALPKPKRDTGAGGREMALDLGSRPTVSSGAIGRRDDEAEDEEDELSDEDAGPHAADMYAVGDDGQWVNQDAYGDVGDANANVPEDDIVEFDVTGDGFVDQALAAAAKIERERNGREIKIATISATDLRKSARGPGAAIIPIEGQFSRIHTTQGSQAARHKHQLTALLHDAKVAEERTIESGLKAAHTRASNRQKYGW</sequence>
<dbReference type="PANTHER" id="PTHR13621">
    <property type="entry name" value="PROLINE-RICH PROTEIN PRCC"/>
    <property type="match status" value="1"/>
</dbReference>
<dbReference type="EMBL" id="KZ155771">
    <property type="protein sequence ID" value="OUS49458.1"/>
    <property type="molecule type" value="Genomic_DNA"/>
</dbReference>
<dbReference type="PANTHER" id="PTHR13621:SF2">
    <property type="entry name" value="PROLINE-RICH PROTEIN PRCC"/>
    <property type="match status" value="1"/>
</dbReference>
<gene>
    <name evidence="2" type="ORF">BE221DRAFT_165641</name>
</gene>
<evidence type="ECO:0008006" key="3">
    <source>
        <dbReference type="Google" id="ProtNLM"/>
    </source>
</evidence>
<evidence type="ECO:0000256" key="1">
    <source>
        <dbReference type="SAM" id="MobiDB-lite"/>
    </source>
</evidence>
<evidence type="ECO:0000313" key="2">
    <source>
        <dbReference type="EMBL" id="OUS49458.1"/>
    </source>
</evidence>
<organism evidence="2">
    <name type="scientific">Ostreococcus tauri</name>
    <name type="common">Marine green alga</name>
    <dbReference type="NCBI Taxonomy" id="70448"/>
    <lineage>
        <taxon>Eukaryota</taxon>
        <taxon>Viridiplantae</taxon>
        <taxon>Chlorophyta</taxon>
        <taxon>Mamiellophyceae</taxon>
        <taxon>Mamiellales</taxon>
        <taxon>Bathycoccaceae</taxon>
        <taxon>Ostreococcus</taxon>
    </lineage>
</organism>
<protein>
    <recommendedName>
        <fullName evidence="3">Proline-rich protein PRCC</fullName>
    </recommendedName>
</protein>
<dbReference type="InterPro" id="IPR018800">
    <property type="entry name" value="PRCC"/>
</dbReference>
<feature type="compositionally biased region" description="Low complexity" evidence="1">
    <location>
        <begin position="17"/>
        <end position="32"/>
    </location>
</feature>
<name>A0A1Y5IIS6_OSTTA</name>
<dbReference type="Proteomes" id="UP000195557">
    <property type="component" value="Unassembled WGS sequence"/>
</dbReference>
<accession>A0A1Y5IIS6</accession>
<feature type="region of interest" description="Disordered" evidence="1">
    <location>
        <begin position="1"/>
        <end position="168"/>
    </location>
</feature>
<reference evidence="2" key="1">
    <citation type="submission" date="2017-04" db="EMBL/GenBank/DDBJ databases">
        <title>Population genomics of picophytoplankton unveils novel chromosome hypervariability.</title>
        <authorList>
            <consortium name="DOE Joint Genome Institute"/>
            <person name="Blanc-Mathieu R."/>
            <person name="Krasovec M."/>
            <person name="Hebrard M."/>
            <person name="Yau S."/>
            <person name="Desgranges E."/>
            <person name="Martin J."/>
            <person name="Schackwitz W."/>
            <person name="Kuo A."/>
            <person name="Salin G."/>
            <person name="Donnadieu C."/>
            <person name="Desdevises Y."/>
            <person name="Sanchez-Ferandin S."/>
            <person name="Moreau H."/>
            <person name="Rivals E."/>
            <person name="Grigoriev I.V."/>
            <person name="Grimsley N."/>
            <person name="Eyre-Walker A."/>
            <person name="Piganeau G."/>
        </authorList>
    </citation>
    <scope>NUCLEOTIDE SEQUENCE [LARGE SCALE GENOMIC DNA]</scope>
    <source>
        <strain evidence="2">RCC 1115</strain>
    </source>
</reference>
<feature type="compositionally biased region" description="Acidic residues" evidence="1">
    <location>
        <begin position="148"/>
        <end position="160"/>
    </location>
</feature>
<proteinExistence type="predicted"/>